<gene>
    <name evidence="2" type="ORF">mPipKuh1_009553</name>
</gene>
<evidence type="ECO:0000313" key="3">
    <source>
        <dbReference type="Proteomes" id="UP000558488"/>
    </source>
</evidence>
<proteinExistence type="predicted"/>
<feature type="transmembrane region" description="Helical" evidence="1">
    <location>
        <begin position="118"/>
        <end position="137"/>
    </location>
</feature>
<dbReference type="Proteomes" id="UP000558488">
    <property type="component" value="Unassembled WGS sequence"/>
</dbReference>
<evidence type="ECO:0000313" key="2">
    <source>
        <dbReference type="EMBL" id="KAF6374334.1"/>
    </source>
</evidence>
<comment type="caution">
    <text evidence="2">The sequence shown here is derived from an EMBL/GenBank/DDBJ whole genome shotgun (WGS) entry which is preliminary data.</text>
</comment>
<feature type="transmembrane region" description="Helical" evidence="1">
    <location>
        <begin position="86"/>
        <end position="112"/>
    </location>
</feature>
<keyword evidence="1" id="KW-1133">Transmembrane helix</keyword>
<reference evidence="2 3" key="1">
    <citation type="journal article" date="2020" name="Nature">
        <title>Six reference-quality genomes reveal evolution of bat adaptations.</title>
        <authorList>
            <person name="Jebb D."/>
            <person name="Huang Z."/>
            <person name="Pippel M."/>
            <person name="Hughes G.M."/>
            <person name="Lavrichenko K."/>
            <person name="Devanna P."/>
            <person name="Winkler S."/>
            <person name="Jermiin L.S."/>
            <person name="Skirmuntt E.C."/>
            <person name="Katzourakis A."/>
            <person name="Burkitt-Gray L."/>
            <person name="Ray D.A."/>
            <person name="Sullivan K.A.M."/>
            <person name="Roscito J.G."/>
            <person name="Kirilenko B.M."/>
            <person name="Davalos L.M."/>
            <person name="Corthals A.P."/>
            <person name="Power M.L."/>
            <person name="Jones G."/>
            <person name="Ransome R.D."/>
            <person name="Dechmann D.K.N."/>
            <person name="Locatelli A.G."/>
            <person name="Puechmaille S.J."/>
            <person name="Fedrigo O."/>
            <person name="Jarvis E.D."/>
            <person name="Hiller M."/>
            <person name="Vernes S.C."/>
            <person name="Myers E.W."/>
            <person name="Teeling E.C."/>
        </authorList>
    </citation>
    <scope>NUCLEOTIDE SEQUENCE [LARGE SCALE GENOMIC DNA]</scope>
    <source>
        <strain evidence="2">MPipKuh1</strain>
        <tissue evidence="2">Flight muscle</tissue>
    </source>
</reference>
<keyword evidence="1" id="KW-0472">Membrane</keyword>
<keyword evidence="3" id="KW-1185">Reference proteome</keyword>
<accession>A0A7J7ZJL6</accession>
<evidence type="ECO:0000256" key="1">
    <source>
        <dbReference type="SAM" id="Phobius"/>
    </source>
</evidence>
<dbReference type="AlphaFoldDB" id="A0A7J7ZJL6"/>
<protein>
    <submittedName>
        <fullName evidence="2">Uncharacterized protein</fullName>
    </submittedName>
</protein>
<dbReference type="EMBL" id="JACAGB010000003">
    <property type="protein sequence ID" value="KAF6374334.1"/>
    <property type="molecule type" value="Genomic_DNA"/>
</dbReference>
<name>A0A7J7ZJL6_PIPKU</name>
<sequence>MLDMISIFLKLKRLCLYLNMWSVFENVSCALEKNIYSVALGWDVLKMSFNSIWCSESFRIDISLLIFCLDDLSKGDSGVLKSPTMIVLLLISSLMSSSSFFCLFVSFCFMNFGAPVLGAYMFSKVISSCWIAPFSIMKWPSLSLVMSFTLICQI</sequence>
<keyword evidence="1" id="KW-0812">Transmembrane</keyword>
<organism evidence="2 3">
    <name type="scientific">Pipistrellus kuhlii</name>
    <name type="common">Kuhl's pipistrelle</name>
    <dbReference type="NCBI Taxonomy" id="59472"/>
    <lineage>
        <taxon>Eukaryota</taxon>
        <taxon>Metazoa</taxon>
        <taxon>Chordata</taxon>
        <taxon>Craniata</taxon>
        <taxon>Vertebrata</taxon>
        <taxon>Euteleostomi</taxon>
        <taxon>Mammalia</taxon>
        <taxon>Eutheria</taxon>
        <taxon>Laurasiatheria</taxon>
        <taxon>Chiroptera</taxon>
        <taxon>Yangochiroptera</taxon>
        <taxon>Vespertilionidae</taxon>
        <taxon>Pipistrellus</taxon>
    </lineage>
</organism>